<dbReference type="STRING" id="105696.A0A1Y2M876"/>
<dbReference type="Pfam" id="PF23562">
    <property type="entry name" value="AMP-binding_C_3"/>
    <property type="match status" value="1"/>
</dbReference>
<dbReference type="InterPro" id="IPR000873">
    <property type="entry name" value="AMP-dep_synth/lig_dom"/>
</dbReference>
<dbReference type="Pfam" id="PF00501">
    <property type="entry name" value="AMP-binding"/>
    <property type="match status" value="1"/>
</dbReference>
<reference evidence="4 5" key="1">
    <citation type="journal article" date="2017" name="Genome Announc.">
        <title>Genome sequence of the saprophytic ascomycete Epicoccum nigrum ICMP 19927 strain isolated from New Zealand.</title>
        <authorList>
            <person name="Fokin M."/>
            <person name="Fleetwood D."/>
            <person name="Weir B.S."/>
            <person name="Villas-Boas S.G."/>
        </authorList>
    </citation>
    <scope>NUCLEOTIDE SEQUENCE [LARGE SCALE GENOMIC DNA]</scope>
    <source>
        <strain evidence="4 5">ICMP 19927</strain>
    </source>
</reference>
<proteinExistence type="predicted"/>
<evidence type="ECO:0000313" key="5">
    <source>
        <dbReference type="Proteomes" id="UP000193240"/>
    </source>
</evidence>
<keyword evidence="2" id="KW-0597">Phosphoprotein</keyword>
<dbReference type="Proteomes" id="UP000193240">
    <property type="component" value="Unassembled WGS sequence"/>
</dbReference>
<dbReference type="SUPFAM" id="SSF56801">
    <property type="entry name" value="Acetyl-CoA synthetase-like"/>
    <property type="match status" value="1"/>
</dbReference>
<dbReference type="EMBL" id="KZ107840">
    <property type="protein sequence ID" value="OSS52009.1"/>
    <property type="molecule type" value="Genomic_DNA"/>
</dbReference>
<keyword evidence="5" id="KW-1185">Reference proteome</keyword>
<dbReference type="AlphaFoldDB" id="A0A1Y2M876"/>
<dbReference type="Gene3D" id="3.40.50.12780">
    <property type="entry name" value="N-terminal domain of ligase-like"/>
    <property type="match status" value="1"/>
</dbReference>
<dbReference type="InterPro" id="IPR042099">
    <property type="entry name" value="ANL_N_sf"/>
</dbReference>
<protein>
    <recommendedName>
        <fullName evidence="3">AMP-dependent synthetase/ligase domain-containing protein</fullName>
    </recommendedName>
</protein>
<evidence type="ECO:0000313" key="4">
    <source>
        <dbReference type="EMBL" id="OSS52009.1"/>
    </source>
</evidence>
<dbReference type="PANTHER" id="PTHR43439">
    <property type="entry name" value="PHENYLACETATE-COENZYME A LIGASE"/>
    <property type="match status" value="1"/>
</dbReference>
<evidence type="ECO:0000259" key="3">
    <source>
        <dbReference type="Pfam" id="PF00501"/>
    </source>
</evidence>
<dbReference type="InterPro" id="IPR051414">
    <property type="entry name" value="Adenylate-forming_Reductase"/>
</dbReference>
<organism evidence="4 5">
    <name type="scientific">Epicoccum nigrum</name>
    <name type="common">Soil fungus</name>
    <name type="synonym">Epicoccum purpurascens</name>
    <dbReference type="NCBI Taxonomy" id="105696"/>
    <lineage>
        <taxon>Eukaryota</taxon>
        <taxon>Fungi</taxon>
        <taxon>Dikarya</taxon>
        <taxon>Ascomycota</taxon>
        <taxon>Pezizomycotina</taxon>
        <taxon>Dothideomycetes</taxon>
        <taxon>Pleosporomycetidae</taxon>
        <taxon>Pleosporales</taxon>
        <taxon>Pleosporineae</taxon>
        <taxon>Didymellaceae</taxon>
        <taxon>Epicoccum</taxon>
    </lineage>
</organism>
<gene>
    <name evidence="4" type="ORF">B5807_03271</name>
</gene>
<evidence type="ECO:0000256" key="1">
    <source>
        <dbReference type="ARBA" id="ARBA00022450"/>
    </source>
</evidence>
<feature type="domain" description="AMP-dependent synthetase/ligase" evidence="3">
    <location>
        <begin position="26"/>
        <end position="368"/>
    </location>
</feature>
<name>A0A1Y2M876_EPING</name>
<evidence type="ECO:0000256" key="2">
    <source>
        <dbReference type="ARBA" id="ARBA00022553"/>
    </source>
</evidence>
<keyword evidence="1" id="KW-0596">Phosphopantetheine</keyword>
<accession>A0A1Y2M876</accession>
<sequence length="559" mass="63694">MAYWKTVLTPADSNLHGRRLIPNIVDENARCQPDRICFSYPRCSENLQHGFQDINWHRFANAINRLAHFIEKEIGVRSDFGTIMYMGYPDIRSYIIIVAAMKTGHKVLFSSHRNSLAGHANLVKQTNCTILLHTEGFPISGILERCQLKTFRVPELATLLNESSCKVFPYNKTFEQARYDPCIVMHTSGSTGLPAPVTCTHWSINTTDWHHFVPPLDDRPSVWGTLFNKRRRNYLAWPITASSGIGAGITDVCFNNITTVLGPPQQATAKTLEEMMQYADIDSASCVPATLEDLAKHPEILTKLRNLKHISYVGGSLSRDAGDIISRYVPLVTLMASTETITMVQHVTDPEDWSYVCINPLLNGIEMRPVADLFELVYVRNPDCAQFQGVFKIFPHLLEYSMRDLYSRHPTKRHHWRHESRKDDIIVFQSGSKFNPMLHERTIAMHPRIHACLLVGTGKDRPAAIIELHSQYYTEDALVQKLLLKEIWPYVQMANDVADTSGQLEQRYVIFAKNTKPFEMGLKDTVQRYATTRLYEQEIEDLYTSIAEGGLSTLFRTEA</sequence>
<dbReference type="PANTHER" id="PTHR43439:SF2">
    <property type="entry name" value="ENZYME, PUTATIVE (JCVI)-RELATED"/>
    <property type="match status" value="1"/>
</dbReference>
<dbReference type="OMA" id="DYVYLAH"/>
<dbReference type="InParanoid" id="A0A1Y2M876"/>